<dbReference type="EMBL" id="SHKV01000001">
    <property type="protein sequence ID" value="RZU30484.1"/>
    <property type="molecule type" value="Genomic_DNA"/>
</dbReference>
<comment type="caution">
    <text evidence="1">The sequence shown here is derived from an EMBL/GenBank/DDBJ whole genome shotgun (WGS) entry which is preliminary data.</text>
</comment>
<protein>
    <submittedName>
        <fullName evidence="1">Uncharacterized protein</fullName>
    </submittedName>
</protein>
<gene>
    <name evidence="1" type="ORF">BKA19_0100</name>
</gene>
<name>A0A4Q7Y2A3_9ACTN</name>
<organism evidence="1 2">
    <name type="scientific">Blastococcus saxobsidens</name>
    <dbReference type="NCBI Taxonomy" id="138336"/>
    <lineage>
        <taxon>Bacteria</taxon>
        <taxon>Bacillati</taxon>
        <taxon>Actinomycetota</taxon>
        <taxon>Actinomycetes</taxon>
        <taxon>Geodermatophilales</taxon>
        <taxon>Geodermatophilaceae</taxon>
        <taxon>Blastococcus</taxon>
    </lineage>
</organism>
<reference evidence="1 2" key="1">
    <citation type="submission" date="2019-02" db="EMBL/GenBank/DDBJ databases">
        <title>Sequencing the genomes of 1000 actinobacteria strains.</title>
        <authorList>
            <person name="Klenk H.-P."/>
        </authorList>
    </citation>
    <scope>NUCLEOTIDE SEQUENCE [LARGE SCALE GENOMIC DNA]</scope>
    <source>
        <strain evidence="1 2">DSM 44509</strain>
    </source>
</reference>
<dbReference type="RefSeq" id="WP_104530163.1">
    <property type="nucleotide sequence ID" value="NZ_POQT01000042.1"/>
</dbReference>
<dbReference type="Proteomes" id="UP000292507">
    <property type="component" value="Unassembled WGS sequence"/>
</dbReference>
<accession>A0A4Q7Y2A3</accession>
<dbReference type="AlphaFoldDB" id="A0A4Q7Y2A3"/>
<keyword evidence="2" id="KW-1185">Reference proteome</keyword>
<evidence type="ECO:0000313" key="2">
    <source>
        <dbReference type="Proteomes" id="UP000292507"/>
    </source>
</evidence>
<proteinExistence type="predicted"/>
<evidence type="ECO:0000313" key="1">
    <source>
        <dbReference type="EMBL" id="RZU30484.1"/>
    </source>
</evidence>
<sequence length="80" mass="8405">MSVGLEAFPVDTSADLPAWALRSLVEIIDKDLVRAERQAQQWAGLAAGDHASGEISAFRLVLAMLSGATTTAPETVPGVR</sequence>